<feature type="compositionally biased region" description="Basic residues" evidence="1">
    <location>
        <begin position="330"/>
        <end position="339"/>
    </location>
</feature>
<organism evidence="2 3">
    <name type="scientific">Mycena sanguinolenta</name>
    <dbReference type="NCBI Taxonomy" id="230812"/>
    <lineage>
        <taxon>Eukaryota</taxon>
        <taxon>Fungi</taxon>
        <taxon>Dikarya</taxon>
        <taxon>Basidiomycota</taxon>
        <taxon>Agaricomycotina</taxon>
        <taxon>Agaricomycetes</taxon>
        <taxon>Agaricomycetidae</taxon>
        <taxon>Agaricales</taxon>
        <taxon>Marasmiineae</taxon>
        <taxon>Mycenaceae</taxon>
        <taxon>Mycena</taxon>
    </lineage>
</organism>
<proteinExistence type="predicted"/>
<gene>
    <name evidence="2" type="ORF">MSAN_01871600</name>
</gene>
<feature type="region of interest" description="Disordered" evidence="1">
    <location>
        <begin position="229"/>
        <end position="339"/>
    </location>
</feature>
<keyword evidence="3" id="KW-1185">Reference proteome</keyword>
<dbReference type="EMBL" id="JACAZH010000019">
    <property type="protein sequence ID" value="KAF7346436.1"/>
    <property type="molecule type" value="Genomic_DNA"/>
</dbReference>
<dbReference type="Proteomes" id="UP000623467">
    <property type="component" value="Unassembled WGS sequence"/>
</dbReference>
<feature type="compositionally biased region" description="Basic and acidic residues" evidence="1">
    <location>
        <begin position="76"/>
        <end position="89"/>
    </location>
</feature>
<evidence type="ECO:0000313" key="2">
    <source>
        <dbReference type="EMBL" id="KAF7346436.1"/>
    </source>
</evidence>
<feature type="compositionally biased region" description="Polar residues" evidence="1">
    <location>
        <begin position="40"/>
        <end position="56"/>
    </location>
</feature>
<feature type="region of interest" description="Disordered" evidence="1">
    <location>
        <begin position="1"/>
        <end position="108"/>
    </location>
</feature>
<evidence type="ECO:0000313" key="3">
    <source>
        <dbReference type="Proteomes" id="UP000623467"/>
    </source>
</evidence>
<comment type="caution">
    <text evidence="2">The sequence shown here is derived from an EMBL/GenBank/DDBJ whole genome shotgun (WGS) entry which is preliminary data.</text>
</comment>
<accession>A0A8H7CSF5</accession>
<feature type="compositionally biased region" description="Low complexity" evidence="1">
    <location>
        <begin position="11"/>
        <end position="31"/>
    </location>
</feature>
<feature type="compositionally biased region" description="Low complexity" evidence="1">
    <location>
        <begin position="297"/>
        <end position="310"/>
    </location>
</feature>
<protein>
    <submittedName>
        <fullName evidence="2">MADS-box domain-containing protein</fullName>
    </submittedName>
</protein>
<reference evidence="2" key="1">
    <citation type="submission" date="2020-05" db="EMBL/GenBank/DDBJ databases">
        <title>Mycena genomes resolve the evolution of fungal bioluminescence.</title>
        <authorList>
            <person name="Tsai I.J."/>
        </authorList>
    </citation>
    <scope>NUCLEOTIDE SEQUENCE</scope>
    <source>
        <strain evidence="2">160909Yilan</strain>
    </source>
</reference>
<dbReference type="OrthoDB" id="3270652at2759"/>
<sequence>MSTSVENRAKSPVASDSDPASSLRAAALLTLKSKRRKPNVDTSGPSRPLPTDTSVQLDYGQDDIGSSPTDVAMPPLKRDPEDGLMREEGEISDSEEAQSKPAASKRALNTPTVVKVESPTHNLLDRIRDLPNPGPSLSPVPFGEIIIDADHVRPGLSSSNSMILLKTSFWTSLGWGVPPDYLVDCNLSREIVYYVFSELNLRLPKNLDITDLVPYTPAHMAFLPPKPLAGSTPVSAPAPGQQRSTAPSTPPPTSSSPTVSPANQNSSAPGSLHDMERQRRQELLARKAVQASRKVKPPSAASSTASSSHAPPRPLGPVGRSGPGCGNDRRRNRGRRGFP</sequence>
<dbReference type="AlphaFoldDB" id="A0A8H7CSF5"/>
<feature type="compositionally biased region" description="Basic and acidic residues" evidence="1">
    <location>
        <begin position="273"/>
        <end position="285"/>
    </location>
</feature>
<evidence type="ECO:0000256" key="1">
    <source>
        <dbReference type="SAM" id="MobiDB-lite"/>
    </source>
</evidence>
<name>A0A8H7CSF5_9AGAR</name>